<evidence type="ECO:0000313" key="2">
    <source>
        <dbReference type="Proteomes" id="UP001164929"/>
    </source>
</evidence>
<gene>
    <name evidence="1" type="ORF">NC653_016865</name>
</gene>
<reference evidence="1" key="1">
    <citation type="journal article" date="2023" name="Mol. Ecol. Resour.">
        <title>Chromosome-level genome assembly of a triploid poplar Populus alba 'Berolinensis'.</title>
        <authorList>
            <person name="Chen S."/>
            <person name="Yu Y."/>
            <person name="Wang X."/>
            <person name="Wang S."/>
            <person name="Zhang T."/>
            <person name="Zhou Y."/>
            <person name="He R."/>
            <person name="Meng N."/>
            <person name="Wang Y."/>
            <person name="Liu W."/>
            <person name="Liu Z."/>
            <person name="Liu J."/>
            <person name="Guo Q."/>
            <person name="Huang H."/>
            <person name="Sederoff R.R."/>
            <person name="Wang G."/>
            <person name="Qu G."/>
            <person name="Chen S."/>
        </authorList>
    </citation>
    <scope>NUCLEOTIDE SEQUENCE</scope>
    <source>
        <strain evidence="1">SC-2020</strain>
    </source>
</reference>
<comment type="caution">
    <text evidence="1">The sequence shown here is derived from an EMBL/GenBank/DDBJ whole genome shotgun (WGS) entry which is preliminary data.</text>
</comment>
<organism evidence="1 2">
    <name type="scientific">Populus alba x Populus x berolinensis</name>
    <dbReference type="NCBI Taxonomy" id="444605"/>
    <lineage>
        <taxon>Eukaryota</taxon>
        <taxon>Viridiplantae</taxon>
        <taxon>Streptophyta</taxon>
        <taxon>Embryophyta</taxon>
        <taxon>Tracheophyta</taxon>
        <taxon>Spermatophyta</taxon>
        <taxon>Magnoliopsida</taxon>
        <taxon>eudicotyledons</taxon>
        <taxon>Gunneridae</taxon>
        <taxon>Pentapetalae</taxon>
        <taxon>rosids</taxon>
        <taxon>fabids</taxon>
        <taxon>Malpighiales</taxon>
        <taxon>Salicaceae</taxon>
        <taxon>Saliceae</taxon>
        <taxon>Populus</taxon>
    </lineage>
</organism>
<accession>A0AAD6QNV4</accession>
<sequence>METRATADFYVVNLGLLQGSKRSYIVHLSFEKEPKQDIPRYS</sequence>
<dbReference type="EMBL" id="JAQIZT010000006">
    <property type="protein sequence ID" value="KAJ6993869.1"/>
    <property type="molecule type" value="Genomic_DNA"/>
</dbReference>
<proteinExistence type="predicted"/>
<dbReference type="Proteomes" id="UP001164929">
    <property type="component" value="Chromosome 6"/>
</dbReference>
<evidence type="ECO:0000313" key="1">
    <source>
        <dbReference type="EMBL" id="KAJ6993869.1"/>
    </source>
</evidence>
<keyword evidence="2" id="KW-1185">Reference proteome</keyword>
<dbReference type="AlphaFoldDB" id="A0AAD6QNV4"/>
<protein>
    <submittedName>
        <fullName evidence="1">Uncharacterized protein</fullName>
    </submittedName>
</protein>
<name>A0AAD6QNV4_9ROSI</name>